<evidence type="ECO:0000256" key="3">
    <source>
        <dbReference type="ARBA" id="ARBA00022964"/>
    </source>
</evidence>
<evidence type="ECO:0000256" key="1">
    <source>
        <dbReference type="ARBA" id="ARBA00006622"/>
    </source>
</evidence>
<dbReference type="Proteomes" id="UP001596114">
    <property type="component" value="Unassembled WGS sequence"/>
</dbReference>
<organism evidence="6 7">
    <name type="scientific">Rhodanobacter ginsengisoli</name>
    <dbReference type="NCBI Taxonomy" id="418646"/>
    <lineage>
        <taxon>Bacteria</taxon>
        <taxon>Pseudomonadati</taxon>
        <taxon>Pseudomonadota</taxon>
        <taxon>Gammaproteobacteria</taxon>
        <taxon>Lysobacterales</taxon>
        <taxon>Rhodanobacteraceae</taxon>
        <taxon>Rhodanobacter</taxon>
    </lineage>
</organism>
<dbReference type="GO" id="GO:0051213">
    <property type="term" value="F:dioxygenase activity"/>
    <property type="evidence" value="ECO:0007669"/>
    <property type="project" value="UniProtKB-KW"/>
</dbReference>
<dbReference type="Gene3D" id="2.60.120.10">
    <property type="entry name" value="Jelly Rolls"/>
    <property type="match status" value="1"/>
</dbReference>
<evidence type="ECO:0000313" key="6">
    <source>
        <dbReference type="EMBL" id="MFC5526857.1"/>
    </source>
</evidence>
<dbReference type="CDD" id="cd10548">
    <property type="entry name" value="cupin_CDO"/>
    <property type="match status" value="1"/>
</dbReference>
<dbReference type="PANTHER" id="PTHR12918:SF1">
    <property type="entry name" value="CYSTEINE DIOXYGENASE TYPE 1"/>
    <property type="match status" value="1"/>
</dbReference>
<protein>
    <submittedName>
        <fullName evidence="6">Cysteine dioxygenase</fullName>
    </submittedName>
</protein>
<dbReference type="InterPro" id="IPR014710">
    <property type="entry name" value="RmlC-like_jellyroll"/>
</dbReference>
<evidence type="ECO:0000256" key="5">
    <source>
        <dbReference type="ARBA" id="ARBA00023004"/>
    </source>
</evidence>
<dbReference type="RefSeq" id="WP_377320968.1">
    <property type="nucleotide sequence ID" value="NZ_JBHSNF010000003.1"/>
</dbReference>
<accession>A0ABW0QTH4</accession>
<keyword evidence="5" id="KW-0408">Iron</keyword>
<reference evidence="7" key="1">
    <citation type="journal article" date="2019" name="Int. J. Syst. Evol. Microbiol.">
        <title>The Global Catalogue of Microorganisms (GCM) 10K type strain sequencing project: providing services to taxonomists for standard genome sequencing and annotation.</title>
        <authorList>
            <consortium name="The Broad Institute Genomics Platform"/>
            <consortium name="The Broad Institute Genome Sequencing Center for Infectious Disease"/>
            <person name="Wu L."/>
            <person name="Ma J."/>
        </authorList>
    </citation>
    <scope>NUCLEOTIDE SEQUENCE [LARGE SCALE GENOMIC DNA]</scope>
    <source>
        <strain evidence="7">CGMCC 1.16619</strain>
    </source>
</reference>
<dbReference type="EMBL" id="JBHSNF010000003">
    <property type="protein sequence ID" value="MFC5526857.1"/>
    <property type="molecule type" value="Genomic_DNA"/>
</dbReference>
<keyword evidence="7" id="KW-1185">Reference proteome</keyword>
<evidence type="ECO:0000313" key="7">
    <source>
        <dbReference type="Proteomes" id="UP001596114"/>
    </source>
</evidence>
<dbReference type="PANTHER" id="PTHR12918">
    <property type="entry name" value="CYSTEINE DIOXYGENASE"/>
    <property type="match status" value="1"/>
</dbReference>
<name>A0ABW0QTH4_9GAMM</name>
<keyword evidence="3 6" id="KW-0223">Dioxygenase</keyword>
<keyword evidence="2" id="KW-0479">Metal-binding</keyword>
<dbReference type="InterPro" id="IPR011051">
    <property type="entry name" value="RmlC_Cupin_sf"/>
</dbReference>
<sequence>MGKHSHPLKTLRAIALEHGTAGQPDLASMALELGRVVHRDASALATGLARLSGPQQGLRRWLLAERSKPAINVLVMAWPASHRTPVHDHAGLWGLEMTLVGALEVESFARDPISGDLRMHGRDWLGPGDGTWFEGEQNHVHRCRNLSKQATALTLHVYGGELAEYFAYEQVAPAGPWMARPRRSAVAGRLTY</sequence>
<comment type="similarity">
    <text evidence="1">Belongs to the cysteine dioxygenase family.</text>
</comment>
<dbReference type="InterPro" id="IPR010300">
    <property type="entry name" value="CDO_1"/>
</dbReference>
<evidence type="ECO:0000256" key="2">
    <source>
        <dbReference type="ARBA" id="ARBA00022723"/>
    </source>
</evidence>
<dbReference type="SUPFAM" id="SSF51182">
    <property type="entry name" value="RmlC-like cupins"/>
    <property type="match status" value="1"/>
</dbReference>
<gene>
    <name evidence="6" type="ORF">ACFPPA_14040</name>
</gene>
<keyword evidence="4" id="KW-0560">Oxidoreductase</keyword>
<proteinExistence type="inferred from homology"/>
<dbReference type="Pfam" id="PF05995">
    <property type="entry name" value="CDO_I"/>
    <property type="match status" value="1"/>
</dbReference>
<comment type="caution">
    <text evidence="6">The sequence shown here is derived from an EMBL/GenBank/DDBJ whole genome shotgun (WGS) entry which is preliminary data.</text>
</comment>
<evidence type="ECO:0000256" key="4">
    <source>
        <dbReference type="ARBA" id="ARBA00023002"/>
    </source>
</evidence>